<evidence type="ECO:0000313" key="3">
    <source>
        <dbReference type="Proteomes" id="UP000643610"/>
    </source>
</evidence>
<dbReference type="Proteomes" id="UP000643610">
    <property type="component" value="Unassembled WGS sequence"/>
</dbReference>
<dbReference type="InterPro" id="IPR029044">
    <property type="entry name" value="Nucleotide-diphossugar_trans"/>
</dbReference>
<comment type="caution">
    <text evidence="2">The sequence shown here is derived from an EMBL/GenBank/DDBJ whole genome shotgun (WGS) entry which is preliminary data.</text>
</comment>
<feature type="domain" description="Glycosyl transferase family 1" evidence="1">
    <location>
        <begin position="796"/>
        <end position="980"/>
    </location>
</feature>
<dbReference type="SUPFAM" id="SSF53448">
    <property type="entry name" value="Nucleotide-diphospho-sugar transferases"/>
    <property type="match status" value="1"/>
</dbReference>
<dbReference type="Gene3D" id="3.90.550.10">
    <property type="entry name" value="Spore Coat Polysaccharide Biosynthesis Protein SpsA, Chain A"/>
    <property type="match status" value="1"/>
</dbReference>
<accession>A0ABR6XLS6</accession>
<gene>
    <name evidence="2" type="ORF">H8K33_02880</name>
</gene>
<dbReference type="InterPro" id="IPR001296">
    <property type="entry name" value="Glyco_trans_1"/>
</dbReference>
<dbReference type="CDD" id="cd03801">
    <property type="entry name" value="GT4_PimA-like"/>
    <property type="match status" value="1"/>
</dbReference>
<keyword evidence="3" id="KW-1185">Reference proteome</keyword>
<dbReference type="PANTHER" id="PTHR46656:SF3">
    <property type="entry name" value="PUTATIVE-RELATED"/>
    <property type="match status" value="1"/>
</dbReference>
<dbReference type="Gene3D" id="3.40.50.2000">
    <property type="entry name" value="Glycogen Phosphorylase B"/>
    <property type="match status" value="1"/>
</dbReference>
<organism evidence="2 3">
    <name type="scientific">Undibacterium amnicola</name>
    <dbReference type="NCBI Taxonomy" id="1834038"/>
    <lineage>
        <taxon>Bacteria</taxon>
        <taxon>Pseudomonadati</taxon>
        <taxon>Pseudomonadota</taxon>
        <taxon>Betaproteobacteria</taxon>
        <taxon>Burkholderiales</taxon>
        <taxon>Oxalobacteraceae</taxon>
        <taxon>Undibacterium</taxon>
    </lineage>
</organism>
<dbReference type="PANTHER" id="PTHR46656">
    <property type="entry name" value="PUTATIVE-RELATED"/>
    <property type="match status" value="1"/>
</dbReference>
<dbReference type="SUPFAM" id="SSF53756">
    <property type="entry name" value="UDP-Glycosyltransferase/glycogen phosphorylase"/>
    <property type="match status" value="1"/>
</dbReference>
<proteinExistence type="predicted"/>
<evidence type="ECO:0000259" key="1">
    <source>
        <dbReference type="Pfam" id="PF00534"/>
    </source>
</evidence>
<name>A0ABR6XLS6_9BURK</name>
<sequence length="1015" mass="115609">MKSPSKTAVFTIVSLNYGAFAKTLMKSLLETHPDWDRFVGLADRCDDTQGFSQNLFEPVLVESLPLPDMRAFLFRYGIMELNTAIKPYMFSHLRKLGYERIVYIDPDILVLDRLVDVEKLLDDGAAAVVTPHLTAPLNDHYSPTELDIMRAGAFNLGFLAIGNQIESDAFIKWWEEKLEHGAVSDPSKGLFTDQKWVDLAPGMFGKFAILRDPGYNVAYWNLAHRSVKKINNVFRVNDHTLRFFHFSGFDPINPKPFSKHQDRYTLETIGDAKLLALIYADKVKENGLIEFRKCAYTFGKFSDGTPIPNALRYLYREDEDIRFQAGENPFDSADFFMHDDADRLPVILRAVWLEHKHLQKAFPYPLGASRLPFYHWFVENGAVEIGIPEIFVDPIRSALDEYVTSNQTTNPTINFKPSIWARGLVFLHKKATGGRIGHARISQYQQINNPFDFIRLGFTQFRASRWAARIGIGQNTSAKIDPLQAIQVESGLTSTKNKFRTYAPKQKFSGIYFEAGQSAWWMGKQARFKLAETQSTKLRLRGIHHPELCRLTSGTNELIISVGFDRMPKQEIRLTETQIDLEIDLLHLPTTWPATFSITPSVYFKPSNLGVNDDTRELSIQISELKIGEQVLFNPSLFETEDTISKEMLGINLIGYARSEHGVGQSLRQFANAVTAAKIPFVVIDFNRNNLSRTQDESVAKQLATDVTHDINVFHINADQMPEAEMQLPSHFFSRYNIGFWHWELPEMLAEHRAGFNQLNEVWVPTGFVQEAIAKHSPIPVIRMPHAIEFTISESANRAKFGLPENTFLFLMMYDFSSYQERKNPQAALDAFNLAFAGDNDRVKLVIKTQNAHHHAEDMNLLKEKLAGRNDIIWINETLTRQEVYDLQSVCDSLVSLHRSEGYGLGPAEAMFLGKPVIATNWSGNTEFMRQDNSLPVNYALVQIQKDVGVYKAGQTWAEPDITHAAELMKRLVDDPALYTKISTAASNTMRNEFSPTIIGERIHQRLKFIREQML</sequence>
<dbReference type="EMBL" id="JACOFU010000001">
    <property type="protein sequence ID" value="MBC3830442.1"/>
    <property type="molecule type" value="Genomic_DNA"/>
</dbReference>
<evidence type="ECO:0000313" key="2">
    <source>
        <dbReference type="EMBL" id="MBC3830442.1"/>
    </source>
</evidence>
<reference evidence="2 3" key="1">
    <citation type="submission" date="2020-08" db="EMBL/GenBank/DDBJ databases">
        <title>Novel species isolated from subtropical streams in China.</title>
        <authorList>
            <person name="Lu H."/>
        </authorList>
    </citation>
    <scope>NUCLEOTIDE SEQUENCE [LARGE SCALE GENOMIC DNA]</scope>
    <source>
        <strain evidence="2 3">KCTC 52442</strain>
    </source>
</reference>
<protein>
    <submittedName>
        <fullName evidence="2">Glycosyltransferase</fullName>
    </submittedName>
</protein>
<dbReference type="Pfam" id="PF00534">
    <property type="entry name" value="Glycos_transf_1"/>
    <property type="match status" value="1"/>
</dbReference>